<dbReference type="Pfam" id="PF00486">
    <property type="entry name" value="Trans_reg_C"/>
    <property type="match status" value="1"/>
</dbReference>
<proteinExistence type="predicted"/>
<keyword evidence="3" id="KW-0805">Transcription regulation</keyword>
<evidence type="ECO:0000256" key="1">
    <source>
        <dbReference type="ARBA" id="ARBA00022553"/>
    </source>
</evidence>
<dbReference type="EMBL" id="WUEP01000058">
    <property type="protein sequence ID" value="NEH96040.1"/>
    <property type="molecule type" value="Genomic_DNA"/>
</dbReference>
<dbReference type="InterPro" id="IPR036388">
    <property type="entry name" value="WH-like_DNA-bd_sf"/>
</dbReference>
<evidence type="ECO:0000256" key="3">
    <source>
        <dbReference type="ARBA" id="ARBA00023015"/>
    </source>
</evidence>
<evidence type="ECO:0000259" key="8">
    <source>
        <dbReference type="PROSITE" id="PS50110"/>
    </source>
</evidence>
<evidence type="ECO:0000256" key="4">
    <source>
        <dbReference type="ARBA" id="ARBA00023125"/>
    </source>
</evidence>
<evidence type="ECO:0000256" key="5">
    <source>
        <dbReference type="ARBA" id="ARBA00023163"/>
    </source>
</evidence>
<dbReference type="GO" id="GO:0032993">
    <property type="term" value="C:protein-DNA complex"/>
    <property type="evidence" value="ECO:0007669"/>
    <property type="project" value="TreeGrafter"/>
</dbReference>
<gene>
    <name evidence="10" type="ORF">GR206_34470</name>
</gene>
<dbReference type="InterPro" id="IPR039420">
    <property type="entry name" value="WalR-like"/>
</dbReference>
<dbReference type="GO" id="GO:0000156">
    <property type="term" value="F:phosphorelay response regulator activity"/>
    <property type="evidence" value="ECO:0007669"/>
    <property type="project" value="TreeGrafter"/>
</dbReference>
<dbReference type="PANTHER" id="PTHR48111:SF4">
    <property type="entry name" value="DNA-BINDING DUAL TRANSCRIPTIONAL REGULATOR OMPR"/>
    <property type="match status" value="1"/>
</dbReference>
<dbReference type="GO" id="GO:0006355">
    <property type="term" value="P:regulation of DNA-templated transcription"/>
    <property type="evidence" value="ECO:0007669"/>
    <property type="project" value="InterPro"/>
</dbReference>
<sequence length="240" mass="27343">MSIQAAPTIVIVDDDTHVVAMVSDYLREKGMKVLSSATGRGLLRFVEARTPDLILLDLVLGSEDGLQVLRELRERSDVPIIIASGQRKEEIDRIKGLDFGADDYVAKPFGLRELLARINAVLRRQESDYSRRKRVGVTYRFGGWKLRAKSRELHNPRGEAVRLTKVEHALLVAFLDKPQIPLAREHLLQSTRVHEDIFDRSVDVQILRLRKKLELDASSPRMILTQRGRGYVFALPVERD</sequence>
<evidence type="ECO:0000256" key="6">
    <source>
        <dbReference type="PROSITE-ProRule" id="PRU00169"/>
    </source>
</evidence>
<evidence type="ECO:0000259" key="9">
    <source>
        <dbReference type="PROSITE" id="PS51755"/>
    </source>
</evidence>
<dbReference type="SUPFAM" id="SSF46894">
    <property type="entry name" value="C-terminal effector domain of the bipartite response regulators"/>
    <property type="match status" value="1"/>
</dbReference>
<keyword evidence="5" id="KW-0804">Transcription</keyword>
<organism evidence="10 11">
    <name type="scientific">Rhizobium laguerreae</name>
    <dbReference type="NCBI Taxonomy" id="1076926"/>
    <lineage>
        <taxon>Bacteria</taxon>
        <taxon>Pseudomonadati</taxon>
        <taxon>Pseudomonadota</taxon>
        <taxon>Alphaproteobacteria</taxon>
        <taxon>Hyphomicrobiales</taxon>
        <taxon>Rhizobiaceae</taxon>
        <taxon>Rhizobium/Agrobacterium group</taxon>
        <taxon>Rhizobium</taxon>
    </lineage>
</organism>
<dbReference type="Proteomes" id="UP000468864">
    <property type="component" value="Unassembled WGS sequence"/>
</dbReference>
<feature type="DNA-binding region" description="OmpR/PhoB-type" evidence="7">
    <location>
        <begin position="136"/>
        <end position="235"/>
    </location>
</feature>
<name>A0A6N9ZSR3_9HYPH</name>
<keyword evidence="2" id="KW-0902">Two-component regulatory system</keyword>
<dbReference type="AlphaFoldDB" id="A0A6N9ZSR3"/>
<dbReference type="PANTHER" id="PTHR48111">
    <property type="entry name" value="REGULATOR OF RPOS"/>
    <property type="match status" value="1"/>
</dbReference>
<dbReference type="CDD" id="cd17594">
    <property type="entry name" value="REC_OmpR_VirG"/>
    <property type="match status" value="1"/>
</dbReference>
<dbReference type="CDD" id="cd00383">
    <property type="entry name" value="trans_reg_C"/>
    <property type="match status" value="1"/>
</dbReference>
<dbReference type="SUPFAM" id="SSF52172">
    <property type="entry name" value="CheY-like"/>
    <property type="match status" value="1"/>
</dbReference>
<feature type="domain" description="Response regulatory" evidence="8">
    <location>
        <begin position="8"/>
        <end position="122"/>
    </location>
</feature>
<dbReference type="Gene3D" id="1.10.10.10">
    <property type="entry name" value="Winged helix-like DNA-binding domain superfamily/Winged helix DNA-binding domain"/>
    <property type="match status" value="1"/>
</dbReference>
<dbReference type="SMART" id="SM00862">
    <property type="entry name" value="Trans_reg_C"/>
    <property type="match status" value="1"/>
</dbReference>
<evidence type="ECO:0000256" key="7">
    <source>
        <dbReference type="PROSITE-ProRule" id="PRU01091"/>
    </source>
</evidence>
<dbReference type="Gene3D" id="6.10.250.690">
    <property type="match status" value="1"/>
</dbReference>
<dbReference type="InterPro" id="IPR001789">
    <property type="entry name" value="Sig_transdc_resp-reg_receiver"/>
</dbReference>
<dbReference type="Gene3D" id="3.40.50.2300">
    <property type="match status" value="1"/>
</dbReference>
<keyword evidence="4 7" id="KW-0238">DNA-binding</keyword>
<feature type="domain" description="OmpR/PhoB-type" evidence="9">
    <location>
        <begin position="136"/>
        <end position="235"/>
    </location>
</feature>
<evidence type="ECO:0000256" key="2">
    <source>
        <dbReference type="ARBA" id="ARBA00023012"/>
    </source>
</evidence>
<evidence type="ECO:0000313" key="10">
    <source>
        <dbReference type="EMBL" id="NEH96040.1"/>
    </source>
</evidence>
<dbReference type="InterPro" id="IPR016032">
    <property type="entry name" value="Sig_transdc_resp-reg_C-effctor"/>
</dbReference>
<feature type="modified residue" description="4-aspartylphosphate" evidence="6">
    <location>
        <position position="57"/>
    </location>
</feature>
<comment type="caution">
    <text evidence="10">The sequence shown here is derived from an EMBL/GenBank/DDBJ whole genome shotgun (WGS) entry which is preliminary data.</text>
</comment>
<dbReference type="PROSITE" id="PS51755">
    <property type="entry name" value="OMPR_PHOB"/>
    <property type="match status" value="1"/>
</dbReference>
<dbReference type="GO" id="GO:0005829">
    <property type="term" value="C:cytosol"/>
    <property type="evidence" value="ECO:0007669"/>
    <property type="project" value="TreeGrafter"/>
</dbReference>
<evidence type="ECO:0000313" key="11">
    <source>
        <dbReference type="Proteomes" id="UP000468864"/>
    </source>
</evidence>
<dbReference type="InterPro" id="IPR001867">
    <property type="entry name" value="OmpR/PhoB-type_DNA-bd"/>
</dbReference>
<dbReference type="InterPro" id="IPR011006">
    <property type="entry name" value="CheY-like_superfamily"/>
</dbReference>
<dbReference type="PROSITE" id="PS50110">
    <property type="entry name" value="RESPONSE_REGULATORY"/>
    <property type="match status" value="1"/>
</dbReference>
<dbReference type="RefSeq" id="WP_138397201.1">
    <property type="nucleotide sequence ID" value="NZ_WUEP01000058.1"/>
</dbReference>
<dbReference type="SMART" id="SM00448">
    <property type="entry name" value="REC"/>
    <property type="match status" value="1"/>
</dbReference>
<protein>
    <submittedName>
        <fullName evidence="10">Response regulator</fullName>
    </submittedName>
</protein>
<keyword evidence="1 6" id="KW-0597">Phosphoprotein</keyword>
<accession>A0A6N9ZSR3</accession>
<dbReference type="Pfam" id="PF00072">
    <property type="entry name" value="Response_reg"/>
    <property type="match status" value="1"/>
</dbReference>
<dbReference type="GO" id="GO:0000976">
    <property type="term" value="F:transcription cis-regulatory region binding"/>
    <property type="evidence" value="ECO:0007669"/>
    <property type="project" value="TreeGrafter"/>
</dbReference>
<reference evidence="10 11" key="1">
    <citation type="submission" date="2019-12" db="EMBL/GenBank/DDBJ databases">
        <title>Rhizobium genotypes associated with high levels of biological nitrogen fixation by grain legumes in a temperate-maritime cropping system.</title>
        <authorList>
            <person name="Maluk M."/>
            <person name="Francesc Ferrando Molina F."/>
            <person name="Lopez Del Egido L."/>
            <person name="Lafos M."/>
            <person name="Langarica-Fuentes A."/>
            <person name="Gebre Yohannes G."/>
            <person name="Young M.W."/>
            <person name="Martin P."/>
            <person name="Gantlett R."/>
            <person name="Kenicer G."/>
            <person name="Hawes C."/>
            <person name="Begg G.S."/>
            <person name="Quilliam R.S."/>
            <person name="Squire G.R."/>
            <person name="Poole P.S."/>
            <person name="Young P.W."/>
            <person name="Iannetta P.M."/>
            <person name="James E.K."/>
        </authorList>
    </citation>
    <scope>NUCLEOTIDE SEQUENCE [LARGE SCALE GENOMIC DNA]</scope>
    <source>
        <strain evidence="10 11">JHI2449</strain>
    </source>
</reference>